<dbReference type="GeneID" id="63756249"/>
<feature type="domain" description="ABC transmembrane type-1" evidence="12">
    <location>
        <begin position="42"/>
        <end position="335"/>
    </location>
</feature>
<feature type="transmembrane region" description="Helical" evidence="10">
    <location>
        <begin position="939"/>
        <end position="967"/>
    </location>
</feature>
<protein>
    <recommendedName>
        <fullName evidence="15">ABC multidrug transporter</fullName>
    </recommendedName>
</protein>
<feature type="domain" description="ABC transporter" evidence="11">
    <location>
        <begin position="1004"/>
        <end position="1251"/>
    </location>
</feature>
<gene>
    <name evidence="13" type="ORF">ASPSYDRAFT_1165917</name>
</gene>
<keyword evidence="6" id="KW-0547">Nucleotide-binding</keyword>
<dbReference type="PANTHER" id="PTHR43394">
    <property type="entry name" value="ATP-DEPENDENT PERMEASE MDL1, MITOCHONDRIAL"/>
    <property type="match status" value="1"/>
</dbReference>
<dbReference type="CDD" id="cd18578">
    <property type="entry name" value="ABC_6TM_Pgp_ABCB1_D2_like"/>
    <property type="match status" value="1"/>
</dbReference>
<dbReference type="GO" id="GO:0005524">
    <property type="term" value="F:ATP binding"/>
    <property type="evidence" value="ECO:0007669"/>
    <property type="project" value="UniProtKB-KW"/>
</dbReference>
<evidence type="ECO:0000256" key="1">
    <source>
        <dbReference type="ARBA" id="ARBA00004141"/>
    </source>
</evidence>
<dbReference type="InterPro" id="IPR003439">
    <property type="entry name" value="ABC_transporter-like_ATP-bd"/>
</dbReference>
<dbReference type="Proteomes" id="UP000184356">
    <property type="component" value="Unassembled WGS sequence"/>
</dbReference>
<dbReference type="PANTHER" id="PTHR43394:SF11">
    <property type="entry name" value="ATP-BINDING CASSETTE TRANSPORTER"/>
    <property type="match status" value="1"/>
</dbReference>
<name>A0A1L9SZV5_9EURO</name>
<dbReference type="InterPro" id="IPR011527">
    <property type="entry name" value="ABC1_TM_dom"/>
</dbReference>
<dbReference type="PROSITE" id="PS00211">
    <property type="entry name" value="ABC_TRANSPORTER_1"/>
    <property type="match status" value="2"/>
</dbReference>
<comment type="similarity">
    <text evidence="2">Belongs to the ABC transporter superfamily. ABCB family. Multidrug resistance exporter (TC 3.A.1.201) subfamily.</text>
</comment>
<keyword evidence="14" id="KW-1185">Reference proteome</keyword>
<feature type="transmembrane region" description="Helical" evidence="10">
    <location>
        <begin position="169"/>
        <end position="187"/>
    </location>
</feature>
<feature type="transmembrane region" description="Helical" evidence="10">
    <location>
        <begin position="37"/>
        <end position="58"/>
    </location>
</feature>
<dbReference type="SMART" id="SM00382">
    <property type="entry name" value="AAA"/>
    <property type="match status" value="2"/>
</dbReference>
<dbReference type="InterPro" id="IPR017871">
    <property type="entry name" value="ABC_transporter-like_CS"/>
</dbReference>
<dbReference type="PROSITE" id="PS50929">
    <property type="entry name" value="ABC_TM1F"/>
    <property type="match status" value="2"/>
</dbReference>
<keyword evidence="3" id="KW-0813">Transport</keyword>
<keyword evidence="5" id="KW-0677">Repeat</keyword>
<dbReference type="Gene3D" id="1.20.1560.10">
    <property type="entry name" value="ABC transporter type 1, transmembrane domain"/>
    <property type="match status" value="1"/>
</dbReference>
<evidence type="ECO:0000259" key="12">
    <source>
        <dbReference type="PROSITE" id="PS50929"/>
    </source>
</evidence>
<dbReference type="PROSITE" id="PS50893">
    <property type="entry name" value="ABC_TRANSPORTER_2"/>
    <property type="match status" value="2"/>
</dbReference>
<dbReference type="RefSeq" id="XP_040696526.1">
    <property type="nucleotide sequence ID" value="XM_040840176.1"/>
</dbReference>
<evidence type="ECO:0000256" key="8">
    <source>
        <dbReference type="ARBA" id="ARBA00022989"/>
    </source>
</evidence>
<keyword evidence="4 10" id="KW-0812">Transmembrane</keyword>
<keyword evidence="9 10" id="KW-0472">Membrane</keyword>
<dbReference type="InterPro" id="IPR039421">
    <property type="entry name" value="Type_1_exporter"/>
</dbReference>
<feature type="transmembrane region" description="Helical" evidence="10">
    <location>
        <begin position="94"/>
        <end position="117"/>
    </location>
</feature>
<keyword evidence="8 10" id="KW-1133">Transmembrane helix</keyword>
<dbReference type="EMBL" id="KV878600">
    <property type="protein sequence ID" value="OJJ52720.1"/>
    <property type="molecule type" value="Genomic_DNA"/>
</dbReference>
<feature type="transmembrane region" description="Helical" evidence="10">
    <location>
        <begin position="904"/>
        <end position="927"/>
    </location>
</feature>
<dbReference type="GO" id="GO:0016887">
    <property type="term" value="F:ATP hydrolysis activity"/>
    <property type="evidence" value="ECO:0007669"/>
    <property type="project" value="InterPro"/>
</dbReference>
<evidence type="ECO:0000256" key="9">
    <source>
        <dbReference type="ARBA" id="ARBA00023136"/>
    </source>
</evidence>
<evidence type="ECO:0000259" key="11">
    <source>
        <dbReference type="PROSITE" id="PS50893"/>
    </source>
</evidence>
<dbReference type="InterPro" id="IPR003593">
    <property type="entry name" value="AAA+_ATPase"/>
</dbReference>
<dbReference type="VEuPathDB" id="FungiDB:ASPSYDRAFT_1165917"/>
<evidence type="ECO:0000256" key="10">
    <source>
        <dbReference type="SAM" id="Phobius"/>
    </source>
</evidence>
<accession>A0A1L9SZV5</accession>
<dbReference type="InterPro" id="IPR036640">
    <property type="entry name" value="ABC1_TM_sf"/>
</dbReference>
<dbReference type="AlphaFoldDB" id="A0A1L9SZV5"/>
<feature type="transmembrane region" description="Helical" evidence="10">
    <location>
        <begin position="306"/>
        <end position="328"/>
    </location>
</feature>
<dbReference type="Gene3D" id="3.40.50.300">
    <property type="entry name" value="P-loop containing nucleotide triphosphate hydrolases"/>
    <property type="match status" value="2"/>
</dbReference>
<dbReference type="Pfam" id="PF00005">
    <property type="entry name" value="ABC_tran"/>
    <property type="match status" value="2"/>
</dbReference>
<dbReference type="InterPro" id="IPR027417">
    <property type="entry name" value="P-loop_NTPase"/>
</dbReference>
<dbReference type="Pfam" id="PF00664">
    <property type="entry name" value="ABC_membrane"/>
    <property type="match status" value="2"/>
</dbReference>
<evidence type="ECO:0000256" key="3">
    <source>
        <dbReference type="ARBA" id="ARBA00022448"/>
    </source>
</evidence>
<evidence type="ECO:0000313" key="13">
    <source>
        <dbReference type="EMBL" id="OJJ52720.1"/>
    </source>
</evidence>
<feature type="domain" description="ABC transmembrane type-1" evidence="12">
    <location>
        <begin position="682"/>
        <end position="968"/>
    </location>
</feature>
<feature type="transmembrane region" description="Helical" evidence="10">
    <location>
        <begin position="828"/>
        <end position="844"/>
    </location>
</feature>
<dbReference type="GO" id="GO:0015421">
    <property type="term" value="F:ABC-type oligopeptide transporter activity"/>
    <property type="evidence" value="ECO:0007669"/>
    <property type="project" value="TreeGrafter"/>
</dbReference>
<feature type="transmembrane region" description="Helical" evidence="10">
    <location>
        <begin position="193"/>
        <end position="214"/>
    </location>
</feature>
<feature type="transmembrane region" description="Helical" evidence="10">
    <location>
        <begin position="798"/>
        <end position="822"/>
    </location>
</feature>
<evidence type="ECO:0000256" key="2">
    <source>
        <dbReference type="ARBA" id="ARBA00007577"/>
    </source>
</evidence>
<reference evidence="14" key="1">
    <citation type="journal article" date="2017" name="Genome Biol.">
        <title>Comparative genomics reveals high biological diversity and specific adaptations in the industrially and medically important fungal genus Aspergillus.</title>
        <authorList>
            <person name="de Vries R.P."/>
            <person name="Riley R."/>
            <person name="Wiebenga A."/>
            <person name="Aguilar-Osorio G."/>
            <person name="Amillis S."/>
            <person name="Uchima C.A."/>
            <person name="Anderluh G."/>
            <person name="Asadollahi M."/>
            <person name="Askin M."/>
            <person name="Barry K."/>
            <person name="Battaglia E."/>
            <person name="Bayram O."/>
            <person name="Benocci T."/>
            <person name="Braus-Stromeyer S.A."/>
            <person name="Caldana C."/>
            <person name="Canovas D."/>
            <person name="Cerqueira G.C."/>
            <person name="Chen F."/>
            <person name="Chen W."/>
            <person name="Choi C."/>
            <person name="Clum A."/>
            <person name="Dos Santos R.A."/>
            <person name="Damasio A.R."/>
            <person name="Diallinas G."/>
            <person name="Emri T."/>
            <person name="Fekete E."/>
            <person name="Flipphi M."/>
            <person name="Freyberg S."/>
            <person name="Gallo A."/>
            <person name="Gournas C."/>
            <person name="Habgood R."/>
            <person name="Hainaut M."/>
            <person name="Harispe M.L."/>
            <person name="Henrissat B."/>
            <person name="Hilden K.S."/>
            <person name="Hope R."/>
            <person name="Hossain A."/>
            <person name="Karabika E."/>
            <person name="Karaffa L."/>
            <person name="Karanyi Z."/>
            <person name="Krasevec N."/>
            <person name="Kuo A."/>
            <person name="Kusch H."/>
            <person name="LaButti K."/>
            <person name="Lagendijk E.L."/>
            <person name="Lapidus A."/>
            <person name="Levasseur A."/>
            <person name="Lindquist E."/>
            <person name="Lipzen A."/>
            <person name="Logrieco A.F."/>
            <person name="MacCabe A."/>
            <person name="Maekelae M.R."/>
            <person name="Malavazi I."/>
            <person name="Melin P."/>
            <person name="Meyer V."/>
            <person name="Mielnichuk N."/>
            <person name="Miskei M."/>
            <person name="Molnar A.P."/>
            <person name="Mule G."/>
            <person name="Ngan C.Y."/>
            <person name="Orejas M."/>
            <person name="Orosz E."/>
            <person name="Ouedraogo J.P."/>
            <person name="Overkamp K.M."/>
            <person name="Park H.-S."/>
            <person name="Perrone G."/>
            <person name="Piumi F."/>
            <person name="Punt P.J."/>
            <person name="Ram A.F."/>
            <person name="Ramon A."/>
            <person name="Rauscher S."/>
            <person name="Record E."/>
            <person name="Riano-Pachon D.M."/>
            <person name="Robert V."/>
            <person name="Roehrig J."/>
            <person name="Ruller R."/>
            <person name="Salamov A."/>
            <person name="Salih N.S."/>
            <person name="Samson R.A."/>
            <person name="Sandor E."/>
            <person name="Sanguinetti M."/>
            <person name="Schuetze T."/>
            <person name="Sepcic K."/>
            <person name="Shelest E."/>
            <person name="Sherlock G."/>
            <person name="Sophianopoulou V."/>
            <person name="Squina F.M."/>
            <person name="Sun H."/>
            <person name="Susca A."/>
            <person name="Todd R.B."/>
            <person name="Tsang A."/>
            <person name="Unkles S.E."/>
            <person name="van de Wiele N."/>
            <person name="van Rossen-Uffink D."/>
            <person name="Oliveira J.V."/>
            <person name="Vesth T.C."/>
            <person name="Visser J."/>
            <person name="Yu J.-H."/>
            <person name="Zhou M."/>
            <person name="Andersen M.R."/>
            <person name="Archer D.B."/>
            <person name="Baker S.E."/>
            <person name="Benoit I."/>
            <person name="Brakhage A.A."/>
            <person name="Braus G.H."/>
            <person name="Fischer R."/>
            <person name="Frisvad J.C."/>
            <person name="Goldman G.H."/>
            <person name="Houbraken J."/>
            <person name="Oakley B."/>
            <person name="Pocsi I."/>
            <person name="Scazzocchio C."/>
            <person name="Seiboth B."/>
            <person name="vanKuyk P.A."/>
            <person name="Wortman J."/>
            <person name="Dyer P.S."/>
            <person name="Grigoriev I.V."/>
        </authorList>
    </citation>
    <scope>NUCLEOTIDE SEQUENCE [LARGE SCALE GENOMIC DNA]</scope>
    <source>
        <strain evidence="14">CBS 593.65</strain>
    </source>
</reference>
<feature type="domain" description="ABC transporter" evidence="11">
    <location>
        <begin position="369"/>
        <end position="619"/>
    </location>
</feature>
<proteinExistence type="inferred from homology"/>
<feature type="transmembrane region" description="Helical" evidence="10">
    <location>
        <begin position="678"/>
        <end position="701"/>
    </location>
</feature>
<sequence length="1262" mass="138460">MSRSMEIPQMGTDSRGPPPQLFRNYLRVLSYGAHNGGIFAIIVGIISAIGSGVALPLMNVVFGRLVGDFTQYFVPGSGFTKEQFLAAVARNTMLILYLFVAKFVFTYIFTLCFRFVGLHAPGTLRLKYIKSLFAQPVSKLDEMSSGTVINAVVSSSNTIQQSISDRLPILFQTLTILVTAYGIAFHYSWALTLVVSSAIVFIAVCVSVTTPVLVRLLHRVNEADDTHLSIATEVFGSIRTVLSLNAEEALTERYVHWVNESRDRGLKISVVGAVHLGLVFFGVYCSFSLAFWYGLRQLYYGAIDDVNTIITVFMSVLIAVMVMGQIAAPLMIVAKAIGSTGPFFDIIDAPPEPPLSGLRDPQVSSEEDIVFEDVTFAYPSRPTVPVLRKFNARFHKGRTTALVGPSGSGKSTAMALLEGWYRLPKREDDSGGIFVGGQNINHIDLKWWRTQVGLVQQEPQLFNDTVYNNICFGLIGSRWENSANLVKWNLIVAACKEAYAHDFIQRLPAGYETVIGESGITLSGGQRQRLAIARSIVSKPSVLILDEATSSIDIHSERIVQAALDRVARNCTTIIIAHRLSTIRRADHIIAMGDGTNFQEGTHGELMERGGLYRQLVDAQQLHTDTPIVDECDSPTLECEDEGHAPLQSDSEAVANNGHSTQELRFNLLRGVGGKRHLVLLIVAIVAALGAAAGFSLQSWLFAKLIDSFRFFGDLLDAAHFWALVFFILALSMGACYSMLGYSSNSISMHVGSKARIDYFSKILRNPVPYFDKEENCSGMLVSRHSADTKQVQDSSGIASTFPIVAALSATGSLVIACIYGWKLALGGVVSVLPVLATAAFLRVRHQLQLEALNAQVYAESSGFISEAVRAFRTIVALTMEDSIVNRYTKLLQEQQAKATRRSWYSSLVFAFSDSMELLAMALSFWYGGQLLASREYDIVSFFVVYIAIIQAAGSAGVFLSFFPSIAQTRDSARRILMEASKVERKECTADGFVLSPTPGQIGLEFSRVSFQYPTRGSPTLEDLNFKIRGGQFVAFVGPSGCGKSTLVSLLERFYEPTKGEILFSGRNLCELDVSSYRRALALVGQEPELFGGSIRENLLLGLNLPDHDGDGDDAESEMERACQQAEIHDFIMSLPDGYSTELGTNNAQLSLSGGQKQRLCIARALLRNPSVLLLDEATSSLDSESERLIQDSLERLAAERDMIIVAVAHRLATIQKADCIYVFGDGAEREGSRIAERGTHQELLKRGGLYFQMCQAQALDR</sequence>
<dbReference type="FunFam" id="3.40.50.300:FF:000913">
    <property type="entry name" value="ABC multidrug transporter SitT"/>
    <property type="match status" value="1"/>
</dbReference>
<feature type="transmembrane region" description="Helical" evidence="10">
    <location>
        <begin position="270"/>
        <end position="294"/>
    </location>
</feature>
<dbReference type="GO" id="GO:0090374">
    <property type="term" value="P:oligopeptide export from mitochondrion"/>
    <property type="evidence" value="ECO:0007669"/>
    <property type="project" value="TreeGrafter"/>
</dbReference>
<dbReference type="OrthoDB" id="6500128at2759"/>
<dbReference type="SUPFAM" id="SSF52540">
    <property type="entry name" value="P-loop containing nucleoside triphosphate hydrolases"/>
    <property type="match status" value="2"/>
</dbReference>
<dbReference type="CDD" id="cd18577">
    <property type="entry name" value="ABC_6TM_Pgp_ABCB1_D1_like"/>
    <property type="match status" value="1"/>
</dbReference>
<dbReference type="FunFam" id="3.40.50.300:FF:000967">
    <property type="entry name" value="ABC multidrug transporter mdr4"/>
    <property type="match status" value="1"/>
</dbReference>
<evidence type="ECO:0000256" key="4">
    <source>
        <dbReference type="ARBA" id="ARBA00022692"/>
    </source>
</evidence>
<dbReference type="STRING" id="1036612.A0A1L9SZV5"/>
<dbReference type="GO" id="GO:0005743">
    <property type="term" value="C:mitochondrial inner membrane"/>
    <property type="evidence" value="ECO:0007669"/>
    <property type="project" value="TreeGrafter"/>
</dbReference>
<feature type="transmembrane region" description="Helical" evidence="10">
    <location>
        <begin position="721"/>
        <end position="740"/>
    </location>
</feature>
<comment type="subcellular location">
    <subcellularLocation>
        <location evidence="1">Membrane</location>
        <topology evidence="1">Multi-pass membrane protein</topology>
    </subcellularLocation>
</comment>
<evidence type="ECO:0000256" key="7">
    <source>
        <dbReference type="ARBA" id="ARBA00022840"/>
    </source>
</evidence>
<evidence type="ECO:0000256" key="6">
    <source>
        <dbReference type="ARBA" id="ARBA00022741"/>
    </source>
</evidence>
<keyword evidence="7" id="KW-0067">ATP-binding</keyword>
<evidence type="ECO:0000256" key="5">
    <source>
        <dbReference type="ARBA" id="ARBA00022737"/>
    </source>
</evidence>
<evidence type="ECO:0008006" key="15">
    <source>
        <dbReference type="Google" id="ProtNLM"/>
    </source>
</evidence>
<dbReference type="SUPFAM" id="SSF90123">
    <property type="entry name" value="ABC transporter transmembrane region"/>
    <property type="match status" value="2"/>
</dbReference>
<evidence type="ECO:0000313" key="14">
    <source>
        <dbReference type="Proteomes" id="UP000184356"/>
    </source>
</evidence>
<organism evidence="13 14">
    <name type="scientific">Aspergillus sydowii CBS 593.65</name>
    <dbReference type="NCBI Taxonomy" id="1036612"/>
    <lineage>
        <taxon>Eukaryota</taxon>
        <taxon>Fungi</taxon>
        <taxon>Dikarya</taxon>
        <taxon>Ascomycota</taxon>
        <taxon>Pezizomycotina</taxon>
        <taxon>Eurotiomycetes</taxon>
        <taxon>Eurotiomycetidae</taxon>
        <taxon>Eurotiales</taxon>
        <taxon>Aspergillaceae</taxon>
        <taxon>Aspergillus</taxon>
        <taxon>Aspergillus subgen. Nidulantes</taxon>
    </lineage>
</organism>